<dbReference type="AlphaFoldDB" id="A0A2X2C4R9"/>
<keyword evidence="1" id="KW-0472">Membrane</keyword>
<dbReference type="EMBL" id="UAUF01000006">
    <property type="protein sequence ID" value="SPZ02328.1"/>
    <property type="molecule type" value="Genomic_DNA"/>
</dbReference>
<keyword evidence="1" id="KW-1133">Transmembrane helix</keyword>
<protein>
    <submittedName>
        <fullName evidence="2">Uncharacterized protein</fullName>
    </submittedName>
</protein>
<evidence type="ECO:0000313" key="3">
    <source>
        <dbReference type="Proteomes" id="UP000250443"/>
    </source>
</evidence>
<dbReference type="Proteomes" id="UP000250443">
    <property type="component" value="Unassembled WGS sequence"/>
</dbReference>
<keyword evidence="1" id="KW-0812">Transmembrane</keyword>
<accession>A0A2X2C4R9</accession>
<reference evidence="2 3" key="1">
    <citation type="submission" date="2018-06" db="EMBL/GenBank/DDBJ databases">
        <authorList>
            <consortium name="Pathogen Informatics"/>
            <person name="Doyle S."/>
        </authorList>
    </citation>
    <scope>NUCLEOTIDE SEQUENCE [LARGE SCALE GENOMIC DNA]</scope>
    <source>
        <strain evidence="2 3">NCTC11842</strain>
    </source>
</reference>
<proteinExistence type="predicted"/>
<name>A0A2X2C4R9_PSELU</name>
<feature type="transmembrane region" description="Helical" evidence="1">
    <location>
        <begin position="31"/>
        <end position="53"/>
    </location>
</feature>
<evidence type="ECO:0000256" key="1">
    <source>
        <dbReference type="SAM" id="Phobius"/>
    </source>
</evidence>
<evidence type="ECO:0000313" key="2">
    <source>
        <dbReference type="EMBL" id="SPZ02328.1"/>
    </source>
</evidence>
<sequence length="54" mass="6315">MSMYDRDWYREERKAARPGVQHETKERKRSISAMTLFSVLIMILSASVTIALLK</sequence>
<organism evidence="2 3">
    <name type="scientific">Pseudomonas luteola</name>
    <dbReference type="NCBI Taxonomy" id="47886"/>
    <lineage>
        <taxon>Bacteria</taxon>
        <taxon>Pseudomonadati</taxon>
        <taxon>Pseudomonadota</taxon>
        <taxon>Gammaproteobacteria</taxon>
        <taxon>Pseudomonadales</taxon>
        <taxon>Pseudomonadaceae</taxon>
        <taxon>Pseudomonas</taxon>
    </lineage>
</organism>
<gene>
    <name evidence="2" type="ORF">NCTC11842_00625</name>
</gene>